<keyword evidence="3" id="KW-1185">Reference proteome</keyword>
<name>A0A8G1VY01_9EURO</name>
<sequence length="413" mass="45011">MPPASRVPTDDAHPFPGVPSPQKPKERIDADGFHRAVALLAHQGTKLLGTQEVEDNFWRQDTAFLRKGHIARVLRSIGRSDWNSFSADTAPAVLSDAVDVLATTQPSPAQLQAAAGRLLVESGSPVRYLVVWGELARLLGLVLRLRTIIADGELVSAEIVDMMMDAPPNLLSHFHQLWAAPFQPQLADDDTVFEQVDDMQSRLLAAASLFIPLPEASAHLPTTSSNPHLTLKRLETIQEPNVLTSHHLASCIPCTATCTSTSFERPIKTRLTMLQQLSGNFPPRAIMHESRQQRKAKPQDLRRSPALSAAAGVPNSPMGEVTHTAQDLKTHYELASLKSDGAEGAITESAMQAYIIDDPKKARMRINTATKTVSMHSSVALGTSDRKGHRDVTLCGSRIATEHGDWEVVVQPC</sequence>
<accession>A0A8G1VY01</accession>
<feature type="region of interest" description="Disordered" evidence="1">
    <location>
        <begin position="1"/>
        <end position="27"/>
    </location>
</feature>
<feature type="region of interest" description="Disordered" evidence="1">
    <location>
        <begin position="289"/>
        <end position="322"/>
    </location>
</feature>
<evidence type="ECO:0000313" key="3">
    <source>
        <dbReference type="Proteomes" id="UP000249789"/>
    </source>
</evidence>
<dbReference type="GeneID" id="63866209"/>
<gene>
    <name evidence="2" type="ORF">BO72DRAFT_500015</name>
</gene>
<feature type="compositionally biased region" description="Basic and acidic residues" evidence="1">
    <location>
        <begin position="289"/>
        <end position="303"/>
    </location>
</feature>
<evidence type="ECO:0000256" key="1">
    <source>
        <dbReference type="SAM" id="MobiDB-lite"/>
    </source>
</evidence>
<dbReference type="EMBL" id="KZ824679">
    <property type="protein sequence ID" value="RAK73519.1"/>
    <property type="molecule type" value="Genomic_DNA"/>
</dbReference>
<organism evidence="2 3">
    <name type="scientific">Aspergillus fijiensis CBS 313.89</name>
    <dbReference type="NCBI Taxonomy" id="1448319"/>
    <lineage>
        <taxon>Eukaryota</taxon>
        <taxon>Fungi</taxon>
        <taxon>Dikarya</taxon>
        <taxon>Ascomycota</taxon>
        <taxon>Pezizomycotina</taxon>
        <taxon>Eurotiomycetes</taxon>
        <taxon>Eurotiomycetidae</taxon>
        <taxon>Eurotiales</taxon>
        <taxon>Aspergillaceae</taxon>
        <taxon>Aspergillus</taxon>
    </lineage>
</organism>
<dbReference type="VEuPathDB" id="FungiDB:BO72DRAFT_500015"/>
<reference evidence="2 3" key="1">
    <citation type="submission" date="2018-02" db="EMBL/GenBank/DDBJ databases">
        <title>The genomes of Aspergillus section Nigri reveals drivers in fungal speciation.</title>
        <authorList>
            <consortium name="DOE Joint Genome Institute"/>
            <person name="Vesth T.C."/>
            <person name="Nybo J."/>
            <person name="Theobald S."/>
            <person name="Brandl J."/>
            <person name="Frisvad J.C."/>
            <person name="Nielsen K.F."/>
            <person name="Lyhne E.K."/>
            <person name="Kogle M.E."/>
            <person name="Kuo A."/>
            <person name="Riley R."/>
            <person name="Clum A."/>
            <person name="Nolan M."/>
            <person name="Lipzen A."/>
            <person name="Salamov A."/>
            <person name="Henrissat B."/>
            <person name="Wiebenga A."/>
            <person name="De vries R.P."/>
            <person name="Grigoriev I.V."/>
            <person name="Mortensen U.H."/>
            <person name="Andersen M.R."/>
            <person name="Baker S.E."/>
        </authorList>
    </citation>
    <scope>NUCLEOTIDE SEQUENCE [LARGE SCALE GENOMIC DNA]</scope>
    <source>
        <strain evidence="2 3">CBS 313.89</strain>
    </source>
</reference>
<dbReference type="Proteomes" id="UP000249789">
    <property type="component" value="Unassembled WGS sequence"/>
</dbReference>
<dbReference type="AlphaFoldDB" id="A0A8G1VY01"/>
<dbReference type="OrthoDB" id="4467879at2759"/>
<proteinExistence type="predicted"/>
<dbReference type="RefSeq" id="XP_040797529.1">
    <property type="nucleotide sequence ID" value="XM_040948876.1"/>
</dbReference>
<protein>
    <submittedName>
        <fullName evidence="2">Uncharacterized protein</fullName>
    </submittedName>
</protein>
<evidence type="ECO:0000313" key="2">
    <source>
        <dbReference type="EMBL" id="RAK73519.1"/>
    </source>
</evidence>